<dbReference type="EMBL" id="MN741007">
    <property type="protein sequence ID" value="QHU22441.1"/>
    <property type="molecule type" value="Genomic_DNA"/>
</dbReference>
<name>A0A6C0KYX4_9ZZZZ</name>
<protein>
    <submittedName>
        <fullName evidence="1">Uncharacterized protein</fullName>
    </submittedName>
</protein>
<dbReference type="AlphaFoldDB" id="A0A6C0KYX4"/>
<evidence type="ECO:0000313" key="1">
    <source>
        <dbReference type="EMBL" id="QHU22441.1"/>
    </source>
</evidence>
<reference evidence="1" key="1">
    <citation type="journal article" date="2020" name="Nature">
        <title>Giant virus diversity and host interactions through global metagenomics.</title>
        <authorList>
            <person name="Schulz F."/>
            <person name="Roux S."/>
            <person name="Paez-Espino D."/>
            <person name="Jungbluth S."/>
            <person name="Walsh D.A."/>
            <person name="Denef V.J."/>
            <person name="McMahon K.D."/>
            <person name="Konstantinidis K.T."/>
            <person name="Eloe-Fadrosh E.A."/>
            <person name="Kyrpides N.C."/>
            <person name="Woyke T."/>
        </authorList>
    </citation>
    <scope>NUCLEOTIDE SEQUENCE</scope>
    <source>
        <strain evidence="1">GVMAG-S-ERX555907-102</strain>
    </source>
</reference>
<proteinExistence type="predicted"/>
<accession>A0A6C0KYX4</accession>
<organism evidence="1">
    <name type="scientific">viral metagenome</name>
    <dbReference type="NCBI Taxonomy" id="1070528"/>
    <lineage>
        <taxon>unclassified sequences</taxon>
        <taxon>metagenomes</taxon>
        <taxon>organismal metagenomes</taxon>
    </lineage>
</organism>
<sequence>MSKYYCKCCNYDAKVKGNYIKHLKTFKHKKIEQIQLTQSQKKVDSSKNNENLMFSFNSICKYCHKEFTTKQAMYRHIKYTCSQNSDESIIELCRLLNEKDRRLMEQGNQITALYDKIEKLSNKLQITNINNGIINNNVNIELLNYEQTDYSHLTETDYVTCIRDCNYSVKSLIEKVHFNENKPENMNIYISSIKGKYAMVYKNNKWQIIDRMAQIDDLYDMNEIILSSWYKEYKVKYPEIMQDMKRYLQNIEENDTINEVKKEILLMLYNNRNQVLTIM</sequence>